<sequence>MEFVSRKVNDLPPYLFSKIQEKKEALQAKGMDVIDLGIGAPDLPTPTFIIDKLIREMKIPANHRYSSYSGCREFREAVVHFYKQRYGVTLHPDEEVLTLIGSKEGIANLVQTVINPGDYVLVPTLVIRYTVHCSFSKWYYSRSSLGCRKWLCAYLF</sequence>
<organism evidence="5 6">
    <name type="scientific">Paracerasibacillus soli</name>
    <dbReference type="NCBI Taxonomy" id="480284"/>
    <lineage>
        <taxon>Bacteria</taxon>
        <taxon>Bacillati</taxon>
        <taxon>Bacillota</taxon>
        <taxon>Bacilli</taxon>
        <taxon>Bacillales</taxon>
        <taxon>Bacillaceae</taxon>
        <taxon>Paracerasibacillus</taxon>
    </lineage>
</organism>
<comment type="caution">
    <text evidence="5">The sequence shown here is derived from an EMBL/GenBank/DDBJ whole genome shotgun (WGS) entry which is preliminary data.</text>
</comment>
<evidence type="ECO:0000313" key="6">
    <source>
        <dbReference type="Proteomes" id="UP001275315"/>
    </source>
</evidence>
<dbReference type="Gene3D" id="3.40.640.10">
    <property type="entry name" value="Type I PLP-dependent aspartate aminotransferase-like (Major domain)"/>
    <property type="match status" value="1"/>
</dbReference>
<dbReference type="SUPFAM" id="SSF53383">
    <property type="entry name" value="PLP-dependent transferases"/>
    <property type="match status" value="1"/>
</dbReference>
<evidence type="ECO:0000313" key="5">
    <source>
        <dbReference type="EMBL" id="MDY0407520.1"/>
    </source>
</evidence>
<gene>
    <name evidence="5" type="ORF">RWD45_01315</name>
</gene>
<dbReference type="Proteomes" id="UP001275315">
    <property type="component" value="Unassembled WGS sequence"/>
</dbReference>
<dbReference type="PANTHER" id="PTHR42832:SF3">
    <property type="entry name" value="L-GLUTAMINE--4-(METHYLSULFANYL)-2-OXOBUTANOATE AMINOTRANSFERASE"/>
    <property type="match status" value="1"/>
</dbReference>
<evidence type="ECO:0000256" key="3">
    <source>
        <dbReference type="ARBA" id="ARBA00022679"/>
    </source>
</evidence>
<evidence type="ECO:0000259" key="4">
    <source>
        <dbReference type="Pfam" id="PF00155"/>
    </source>
</evidence>
<dbReference type="InterPro" id="IPR015424">
    <property type="entry name" value="PyrdxlP-dep_Trfase"/>
</dbReference>
<dbReference type="InterPro" id="IPR015422">
    <property type="entry name" value="PyrdxlP-dep_Trfase_small"/>
</dbReference>
<name>A0ABU5CMF1_9BACI</name>
<accession>A0ABU5CMF1</accession>
<keyword evidence="2 5" id="KW-0032">Aminotransferase</keyword>
<dbReference type="RefSeq" id="WP_320378329.1">
    <property type="nucleotide sequence ID" value="NZ_JAWDIQ010000001.1"/>
</dbReference>
<dbReference type="GO" id="GO:0008483">
    <property type="term" value="F:transaminase activity"/>
    <property type="evidence" value="ECO:0007669"/>
    <property type="project" value="UniProtKB-KW"/>
</dbReference>
<dbReference type="EMBL" id="JAWDIQ010000001">
    <property type="protein sequence ID" value="MDY0407520.1"/>
    <property type="molecule type" value="Genomic_DNA"/>
</dbReference>
<keyword evidence="3" id="KW-0808">Transferase</keyword>
<keyword evidence="6" id="KW-1185">Reference proteome</keyword>
<dbReference type="InterPro" id="IPR015421">
    <property type="entry name" value="PyrdxlP-dep_Trfase_major"/>
</dbReference>
<dbReference type="InterPro" id="IPR050881">
    <property type="entry name" value="LL-DAP_aminotransferase"/>
</dbReference>
<dbReference type="Pfam" id="PF00155">
    <property type="entry name" value="Aminotran_1_2"/>
    <property type="match status" value="1"/>
</dbReference>
<feature type="domain" description="Aminotransferase class I/classII large" evidence="4">
    <location>
        <begin position="32"/>
        <end position="125"/>
    </location>
</feature>
<evidence type="ECO:0000256" key="2">
    <source>
        <dbReference type="ARBA" id="ARBA00022576"/>
    </source>
</evidence>
<comment type="cofactor">
    <cofactor evidence="1">
        <name>pyridoxal 5'-phosphate</name>
        <dbReference type="ChEBI" id="CHEBI:597326"/>
    </cofactor>
</comment>
<dbReference type="PANTHER" id="PTHR42832">
    <property type="entry name" value="AMINO ACID AMINOTRANSFERASE"/>
    <property type="match status" value="1"/>
</dbReference>
<dbReference type="CDD" id="cd00609">
    <property type="entry name" value="AAT_like"/>
    <property type="match status" value="1"/>
</dbReference>
<dbReference type="Gene3D" id="3.90.1150.10">
    <property type="entry name" value="Aspartate Aminotransferase, domain 1"/>
    <property type="match status" value="1"/>
</dbReference>
<dbReference type="InterPro" id="IPR004839">
    <property type="entry name" value="Aminotransferase_I/II_large"/>
</dbReference>
<protein>
    <submittedName>
        <fullName evidence="5">Aminotransferase class I/II-fold pyridoxal phosphate-dependent enzyme</fullName>
    </submittedName>
</protein>
<proteinExistence type="predicted"/>
<evidence type="ECO:0000256" key="1">
    <source>
        <dbReference type="ARBA" id="ARBA00001933"/>
    </source>
</evidence>
<reference evidence="5 6" key="1">
    <citation type="submission" date="2023-10" db="EMBL/GenBank/DDBJ databases">
        <title>Virgibacillus soli CC-YMP-6 genome.</title>
        <authorList>
            <person name="Miliotis G."/>
            <person name="Sengupta P."/>
            <person name="Hameed A."/>
            <person name="Chuvochina M."/>
            <person name="Mcdonagh F."/>
            <person name="Simpson A.C."/>
            <person name="Singh N.K."/>
            <person name="Rekha P.D."/>
            <person name="Raman K."/>
            <person name="Hugenholtz P."/>
            <person name="Venkateswaran K."/>
        </authorList>
    </citation>
    <scope>NUCLEOTIDE SEQUENCE [LARGE SCALE GENOMIC DNA]</scope>
    <source>
        <strain evidence="5 6">CC-YMP-6</strain>
    </source>
</reference>